<dbReference type="GO" id="GO:0005085">
    <property type="term" value="F:guanyl-nucleotide exchange factor activity"/>
    <property type="evidence" value="ECO:0007669"/>
    <property type="project" value="InterPro"/>
</dbReference>
<reference evidence="3" key="1">
    <citation type="submission" date="2025-08" db="UniProtKB">
        <authorList>
            <consortium name="RefSeq"/>
        </authorList>
    </citation>
    <scope>IDENTIFICATION</scope>
    <source>
        <tissue evidence="3">Liver</tissue>
    </source>
</reference>
<proteinExistence type="predicted"/>
<protein>
    <submittedName>
        <fullName evidence="3">T-lymphoma invasion and metastasis-inducing protein 2-like</fullName>
    </submittedName>
</protein>
<feature type="domain" description="RBD" evidence="1">
    <location>
        <begin position="1"/>
        <end position="57"/>
    </location>
</feature>
<evidence type="ECO:0000259" key="1">
    <source>
        <dbReference type="PROSITE" id="PS50898"/>
    </source>
</evidence>
<name>A0A7F8RPQ3_LEPWE</name>
<dbReference type="GO" id="GO:0007264">
    <property type="term" value="P:small GTPase-mediated signal transduction"/>
    <property type="evidence" value="ECO:0007669"/>
    <property type="project" value="InterPro"/>
</dbReference>
<dbReference type="PROSITE" id="PS50898">
    <property type="entry name" value="RBD"/>
    <property type="match status" value="1"/>
</dbReference>
<evidence type="ECO:0000313" key="3">
    <source>
        <dbReference type="RefSeq" id="XP_030894984.1"/>
    </source>
</evidence>
<dbReference type="OrthoDB" id="6506568at2759"/>
<organism evidence="2 3">
    <name type="scientific">Leptonychotes weddellii</name>
    <name type="common">Weddell seal</name>
    <name type="synonym">Otaria weddellii</name>
    <dbReference type="NCBI Taxonomy" id="9713"/>
    <lineage>
        <taxon>Eukaryota</taxon>
        <taxon>Metazoa</taxon>
        <taxon>Chordata</taxon>
        <taxon>Craniata</taxon>
        <taxon>Vertebrata</taxon>
        <taxon>Euteleostomi</taxon>
        <taxon>Mammalia</taxon>
        <taxon>Eutheria</taxon>
        <taxon>Laurasiatheria</taxon>
        <taxon>Carnivora</taxon>
        <taxon>Caniformia</taxon>
        <taxon>Pinnipedia</taxon>
        <taxon>Phocidae</taxon>
        <taxon>Monachinae</taxon>
        <taxon>Lobodontini</taxon>
        <taxon>Leptonychotes</taxon>
    </lineage>
</organism>
<dbReference type="SMART" id="SM00455">
    <property type="entry name" value="RBD"/>
    <property type="match status" value="1"/>
</dbReference>
<dbReference type="RefSeq" id="XP_030894984.1">
    <property type="nucleotide sequence ID" value="XM_031039124.1"/>
</dbReference>
<dbReference type="AlphaFoldDB" id="A0A7F8RPQ3"/>
<evidence type="ECO:0000313" key="2">
    <source>
        <dbReference type="Proteomes" id="UP000245341"/>
    </source>
</evidence>
<dbReference type="PANTHER" id="PTHR46001:SF5">
    <property type="entry name" value="RHO GUANINE NUCLEOTIDE EXCHANGE FACTOR TIAM2"/>
    <property type="match status" value="1"/>
</dbReference>
<dbReference type="KEGG" id="lww:115944276"/>
<dbReference type="PANTHER" id="PTHR46001">
    <property type="entry name" value="TIAM (MAMMALIAN TUMOR INVASION AND METASTASIS FACTOR) HOMOLOG"/>
    <property type="match status" value="1"/>
</dbReference>
<sequence>MIKPEHRVEDILTLACKMRQLEPSHYGLQLRKLVDENIEYCVPAPYEYMQEQVYDEIEIFPLSVYDVQLTKTGSVSDFDFSNVPDVTTGLKRSQTDGALAQVPHGERTGQTFGINYLWNVVTLSWSKT</sequence>
<gene>
    <name evidence="3" type="primary">LOC115944276</name>
</gene>
<dbReference type="GeneID" id="115944276"/>
<dbReference type="InterPro" id="IPR003116">
    <property type="entry name" value="RBD_dom"/>
</dbReference>
<dbReference type="Proteomes" id="UP000245341">
    <property type="component" value="Unplaced"/>
</dbReference>
<keyword evidence="2" id="KW-1185">Reference proteome</keyword>
<dbReference type="InterPro" id="IPR043537">
    <property type="entry name" value="Tiam1/Tiam2/Sif"/>
</dbReference>
<accession>A0A7F8RPQ3</accession>